<protein>
    <submittedName>
        <fullName evidence="1">Uncharacterized protein</fullName>
    </submittedName>
</protein>
<dbReference type="Proteomes" id="UP000828048">
    <property type="component" value="Chromosome 11"/>
</dbReference>
<comment type="caution">
    <text evidence="1">The sequence shown here is derived from an EMBL/GenBank/DDBJ whole genome shotgun (WGS) entry which is preliminary data.</text>
</comment>
<keyword evidence="2" id="KW-1185">Reference proteome</keyword>
<evidence type="ECO:0000313" key="1">
    <source>
        <dbReference type="EMBL" id="KAH7854588.1"/>
    </source>
</evidence>
<proteinExistence type="predicted"/>
<organism evidence="1 2">
    <name type="scientific">Vaccinium darrowii</name>
    <dbReference type="NCBI Taxonomy" id="229202"/>
    <lineage>
        <taxon>Eukaryota</taxon>
        <taxon>Viridiplantae</taxon>
        <taxon>Streptophyta</taxon>
        <taxon>Embryophyta</taxon>
        <taxon>Tracheophyta</taxon>
        <taxon>Spermatophyta</taxon>
        <taxon>Magnoliopsida</taxon>
        <taxon>eudicotyledons</taxon>
        <taxon>Gunneridae</taxon>
        <taxon>Pentapetalae</taxon>
        <taxon>asterids</taxon>
        <taxon>Ericales</taxon>
        <taxon>Ericaceae</taxon>
        <taxon>Vaccinioideae</taxon>
        <taxon>Vaccinieae</taxon>
        <taxon>Vaccinium</taxon>
    </lineage>
</organism>
<evidence type="ECO:0000313" key="2">
    <source>
        <dbReference type="Proteomes" id="UP000828048"/>
    </source>
</evidence>
<name>A0ACB7YMD6_9ERIC</name>
<accession>A0ACB7YMD6</accession>
<reference evidence="1 2" key="1">
    <citation type="journal article" date="2021" name="Hortic Res">
        <title>High-quality reference genome and annotation aids understanding of berry development for evergreen blueberry (Vaccinium darrowii).</title>
        <authorList>
            <person name="Yu J."/>
            <person name="Hulse-Kemp A.M."/>
            <person name="Babiker E."/>
            <person name="Staton M."/>
        </authorList>
    </citation>
    <scope>NUCLEOTIDE SEQUENCE [LARGE SCALE GENOMIC DNA]</scope>
    <source>
        <strain evidence="2">cv. NJ 8807/NJ 8810</strain>
        <tissue evidence="1">Young leaf</tissue>
    </source>
</reference>
<dbReference type="EMBL" id="CM037161">
    <property type="protein sequence ID" value="KAH7854588.1"/>
    <property type="molecule type" value="Genomic_DNA"/>
</dbReference>
<sequence length="2087" mass="235106">MTCLQVSLPNLEVLRVNKFENLEKLGHGPLSVGSLFKLGDFSVCDCGKLLCVFPSQLVPMLRNLEELTVERCNLLEVVFELEGVDSDEPNPELLSPLKVVELRHLPKLNYISKRDPMGFKYIQTLEIEGCDSLRYVFAPTVTKSIPQLRELKIQRCKTLSRIVAEENGLGDSSVDGVEFPQLESLDLSELPNLVSFFPDVNANLAKSTDQLHNTMRPQPLFNKKVAFPKLEKLYLEGLPNLSDQWCSEVSLSNLEVLKVSKLENLERLGPLSVGTLFKLRRFLVSDCGKLLCVFPSQLVPRLRNLEELTVERCNLLEVVFELEGVDCNEPNTELLSPLKVVKLHDLPTLNYISKRDPMAFKYIQTLEIKGCDSLRYLFAPTVTKSISQLRELKIWRCKMLSRIVAEENGMGESLVDEVKFPQLESLELCDLPNFMSFFPNVNTTLPESTNHLHNPMQPQSLFNEKVVIPSLKYLKLLGLENVSDLWCSKLQRSSFSKLEKLEVRNCASLRNTFHPSMANCLVNLKELLIEGCSTLEAVVGKEEEVGGHERKIHKVEFPQLESLDLRDVPNLVSLFPNVNIGLPESAECLHNPMQPQSLFNEKVAIPSLKYLKLLGLKYVSDLWCSKLPSSSFSKLEKLTVGDCASLRNIFHPSMVGGLVNVKELLIEDCSTLEAVVGKEEEVEGEHGIKIDKTLFPQLGKMDLHSLPNLRMFCHFAYPLELPLLSEMAIVFCPSMDVFSLGHMSTPNLSLSSLRGYGDLINAKQLLRENGDDPMATSMENPRTLDYVTDKSKSREVAETQCRLVAMPERIDGAHKVARLLYTNSGDGVLALGCNGSMRLWKWGRSKENPTGKATAAVVPQQWKPASGLAMTNDVTGVKLEEAVPCIALSENDSYVISACGGVISLFNMMTFKVIETYMPPPPASTFLACHPQYEDNDLIAIGMEDSTIHIYDDSICELISILEGHQKRITGLAFSTNLNILVSSGADAQLCIWSINTWKKLKSVPIQLPAGKARNDDIRVQFHSNQIGLLVSHETQLAIYDPFRDRICQCVSQDVLPAPISFAAYSCDSQLVYTSFCDGNIGVFDAESLTLRCRIVPSTYLSPALLSGSQAVYPLVVAAHPQLPNQFAIGLTDGSVIVMELPTITGEDGGTASSSNASNQTPVQKGEDVDVDEDALITTRTRTSTTSMHDEEEDLEEVAQHAQQKTTLTCQPNKISLVISHAHGITYVCTCLYHYEGLDVAAASIAIGLVKGVSGIASTGTFHFSKKIDAKVYQITETQNVGVFLMLLLSDLCCCWTLRWLLDFTEEHHSTLPPSLSAAVSMLLSLRRATAHRRTTVPTLSPHLLHSTLSLSSSNPIQQTPISPLDKPQLKTLVLSQYHHGKFSNLLQNVVASPSVLLTACHNLKPLQTHNATRPDTLDPLTLDWVEETATQLGNNRFDIESCCVAVGHSGKRDESLVLPNLKLKVVIEAIRIVLEVVYDDRFATFAYGGRVGMGRHTAIRYLKNYVDNPSWWFTVSFDRHRFEFNHVEKLCSIMEEKIGDEMLIGVIKRLFKSEVVRIELGGCYLGRGFPQESALSSILINIYFIGFDKEIQELRLRTNWENPKFESNELETMSSNVFYKPLKIHVVRYLDEILLVTSGTKMLTMDLKRTVIEFLENTLELRVDRVKTAIHSAITEKVNYLGMELQAVPPSVLRPPMSEKAIRARKKYLRQKEVRALELRNARETNRKKLGLKLMGHVFKKLKQSNGFKFEFHIENEVRKIFRTWADETMHEFLGSLDERWSWHRELSAGDFLSLRRIRDQLPQELVESYDKFQEQVDKYLKPVKARNALEEEERRIEEEEERRYAERTVDDLTKLCIKVAAPTELVRKAVKLAGFTNHMGRPRPISLLMALEDSDIIKWYAGVGRRWLDFFCCCHNFKMVKTCVTYHLRFSCILTLAEKHEATKLEAIRHYTKDLKLSDVNGNEEVHFPSEREIKMMGDNNLSNPKPVDGAITMALIRLASDEPSHHCVAHFCDRTDTIVYRIRLLQKDLNLNPLDEKKWVSGMGTIHANLNRKCLPMCYDHLSALHMGKITLQDIDCTSFVDVD</sequence>
<gene>
    <name evidence="1" type="ORF">Vadar_015662</name>
</gene>